<dbReference type="GeneID" id="18818677"/>
<name>F8NR56_SERL9</name>
<proteinExistence type="predicted"/>
<evidence type="ECO:0000313" key="1">
    <source>
        <dbReference type="EMBL" id="EGO26703.1"/>
    </source>
</evidence>
<dbReference type="HOGENOM" id="CLU_2307768_0_0_1"/>
<dbReference type="Proteomes" id="UP000008064">
    <property type="component" value="Unassembled WGS sequence"/>
</dbReference>
<dbReference type="EMBL" id="GL945432">
    <property type="protein sequence ID" value="EGO26703.1"/>
    <property type="molecule type" value="Genomic_DNA"/>
</dbReference>
<dbReference type="RefSeq" id="XP_007316876.1">
    <property type="nucleotide sequence ID" value="XM_007316814.1"/>
</dbReference>
<reference evidence="1" key="1">
    <citation type="submission" date="2011-04" db="EMBL/GenBank/DDBJ databases">
        <title>Evolution of plant cell wall degrading machinery underlies the functional diversity of forest fungi.</title>
        <authorList>
            <consortium name="US DOE Joint Genome Institute (JGI-PGF)"/>
            <person name="Eastwood D.C."/>
            <person name="Floudas D."/>
            <person name="Binder M."/>
            <person name="Majcherczyk A."/>
            <person name="Schneider P."/>
            <person name="Aerts A."/>
            <person name="Asiegbu F.O."/>
            <person name="Baker S.E."/>
            <person name="Barry K."/>
            <person name="Bendiksby M."/>
            <person name="Blumentritt M."/>
            <person name="Coutinho P.M."/>
            <person name="Cullen D."/>
            <person name="Cullen D."/>
            <person name="Gathman A."/>
            <person name="Goodell B."/>
            <person name="Henrissat B."/>
            <person name="Ihrmark K."/>
            <person name="Kauserud H."/>
            <person name="Kohler A."/>
            <person name="LaButti K."/>
            <person name="Lapidus A."/>
            <person name="Lavin J.L."/>
            <person name="Lee Y.-H."/>
            <person name="Lindquist E."/>
            <person name="Lilly W."/>
            <person name="Lucas S."/>
            <person name="Morin E."/>
            <person name="Murat C."/>
            <person name="Oguiza J.A."/>
            <person name="Park J."/>
            <person name="Pisabarro A.G."/>
            <person name="Riley R."/>
            <person name="Rosling A."/>
            <person name="Salamov A."/>
            <person name="Schmidt O."/>
            <person name="Schmutz J."/>
            <person name="Skrede I."/>
            <person name="Stenlid J."/>
            <person name="Wiebenga A."/>
            <person name="Xie X."/>
            <person name="Kues U."/>
            <person name="Hibbett D.S."/>
            <person name="Hoffmeister D."/>
            <person name="Hogberg N."/>
            <person name="Martin F."/>
            <person name="Grigoriev I.V."/>
            <person name="Watkinson S.C."/>
        </authorList>
    </citation>
    <scope>NUCLEOTIDE SEQUENCE</scope>
    <source>
        <strain evidence="1">S7.9</strain>
    </source>
</reference>
<dbReference type="AlphaFoldDB" id="F8NR56"/>
<accession>F8NR56</accession>
<protein>
    <submittedName>
        <fullName evidence="1">Uncharacterized protein</fullName>
    </submittedName>
</protein>
<organism>
    <name type="scientific">Serpula lacrymans var. lacrymans (strain S7.9)</name>
    <name type="common">Dry rot fungus</name>
    <dbReference type="NCBI Taxonomy" id="578457"/>
    <lineage>
        <taxon>Eukaryota</taxon>
        <taxon>Fungi</taxon>
        <taxon>Dikarya</taxon>
        <taxon>Basidiomycota</taxon>
        <taxon>Agaricomycotina</taxon>
        <taxon>Agaricomycetes</taxon>
        <taxon>Agaricomycetidae</taxon>
        <taxon>Boletales</taxon>
        <taxon>Coniophorineae</taxon>
        <taxon>Serpulaceae</taxon>
        <taxon>Serpula</taxon>
    </lineage>
</organism>
<sequence>MFGRRVQINTGPCLLSPSLTVTLHFLFFVLEQALGADSSLNYSQMGRIRTALGKHRGCRMNLNVVVWILRMGQAIRYSGHHHWVQDDQMAATVFRHSSIS</sequence>
<gene>
    <name evidence="1" type="ORF">SERLADRAFT_464031</name>
</gene>
<dbReference type="KEGG" id="sla:SERLADRAFT_464031"/>